<feature type="compositionally biased region" description="Basic and acidic residues" evidence="1">
    <location>
        <begin position="39"/>
        <end position="50"/>
    </location>
</feature>
<organism evidence="2 3">
    <name type="scientific">Bifidobacterium pseudolongum subsp. pseudolongum</name>
    <dbReference type="NCBI Taxonomy" id="31954"/>
    <lineage>
        <taxon>Bacteria</taxon>
        <taxon>Bacillati</taxon>
        <taxon>Actinomycetota</taxon>
        <taxon>Actinomycetes</taxon>
        <taxon>Bifidobacteriales</taxon>
        <taxon>Bifidobacteriaceae</taxon>
        <taxon>Bifidobacterium</taxon>
    </lineage>
</organism>
<feature type="compositionally biased region" description="Polar residues" evidence="1">
    <location>
        <begin position="1"/>
        <end position="18"/>
    </location>
</feature>
<evidence type="ECO:0000313" key="2">
    <source>
        <dbReference type="EMBL" id="RYQ18535.1"/>
    </source>
</evidence>
<accession>A0A4Q5A662</accession>
<feature type="region of interest" description="Disordered" evidence="1">
    <location>
        <begin position="1"/>
        <end position="86"/>
    </location>
</feature>
<dbReference type="EMBL" id="RYUN01000016">
    <property type="protein sequence ID" value="RYQ18535.1"/>
    <property type="molecule type" value="Genomic_DNA"/>
</dbReference>
<name>A0A4Q5A662_9BIFI</name>
<reference evidence="2 3" key="1">
    <citation type="submission" date="2018-12" db="EMBL/GenBank/DDBJ databases">
        <title>Unveiling genomic diversity among members of the Bifidobacterium pseudolongum species, a widely distributed gut commensal of the animal kingdom.</title>
        <authorList>
            <person name="Lugli G.A."/>
            <person name="Duranti S."/>
            <person name="Albert K."/>
            <person name="Mancabelli L."/>
            <person name="Napoli S."/>
            <person name="Viappiani A."/>
            <person name="Anzalone R."/>
            <person name="Longhi G."/>
            <person name="Milani C."/>
            <person name="Turroni F."/>
            <person name="Alessandri G."/>
            <person name="Sela D.A."/>
            <person name="Van Sinderen D."/>
            <person name="Ventura M."/>
        </authorList>
    </citation>
    <scope>NUCLEOTIDE SEQUENCE [LARGE SCALE GENOMIC DNA]</scope>
    <source>
        <strain evidence="2 3">2054B</strain>
    </source>
</reference>
<evidence type="ECO:0000256" key="1">
    <source>
        <dbReference type="SAM" id="MobiDB-lite"/>
    </source>
</evidence>
<feature type="region of interest" description="Disordered" evidence="1">
    <location>
        <begin position="352"/>
        <end position="441"/>
    </location>
</feature>
<evidence type="ECO:0000313" key="3">
    <source>
        <dbReference type="Proteomes" id="UP000294221"/>
    </source>
</evidence>
<proteinExistence type="predicted"/>
<dbReference type="RefSeq" id="WP_130013675.1">
    <property type="nucleotide sequence ID" value="NZ_RYUN01000016.1"/>
</dbReference>
<feature type="compositionally biased region" description="Basic and acidic residues" evidence="1">
    <location>
        <begin position="421"/>
        <end position="441"/>
    </location>
</feature>
<dbReference type="AlphaFoldDB" id="A0A4Q5A662"/>
<comment type="caution">
    <text evidence="2">The sequence shown here is derived from an EMBL/GenBank/DDBJ whole genome shotgun (WGS) entry which is preliminary data.</text>
</comment>
<dbReference type="Proteomes" id="UP000294221">
    <property type="component" value="Unassembled WGS sequence"/>
</dbReference>
<gene>
    <name evidence="2" type="ORF">PG2054B_1597</name>
</gene>
<sequence>MTKQETATAQNHAQNHSIPGNAADSGDKAQPRLVMSGDKPQRTMRQETVPRRAHGHNAMSTTSAEPGPSRRKPTKQPAPYAPAQLNPRALQDAVTLIDDYLLHDESFRNYLIDSAQRFFEAGSPIDERIGHLAHRAAVQLKHKYPHDASLANGQQMEAASQAICTRIIQDAEHLNAMVGHYWITPSVDIAQSIAPMDIMQQGERLGRTMLKDPAIRNICTHMAYRMARLSVDASGAVDFDGSAEIANYANMARTYLAKHHELSWAPFDAAIRETGRWMAQQVNERANAMIPRELATLWKEAGDIPNPLAGEYASHRFEERDWLAANLHAYNKRTGRTPQHGAEAITQQIPSIDQTPHGHGAQAANAEKSAPPSVDSQQHATAQGAHVPQSGKHGVGERLRSMIGNRANGRISDSAAAESKSVTEQRRQSRGQQRQERAPMR</sequence>
<protein>
    <submittedName>
        <fullName evidence="2">Uncharacterized protein</fullName>
    </submittedName>
</protein>